<dbReference type="SUPFAM" id="SSF47384">
    <property type="entry name" value="Homodimeric domain of signal transducing histidine kinase"/>
    <property type="match status" value="1"/>
</dbReference>
<dbReference type="InterPro" id="IPR036890">
    <property type="entry name" value="HATPase_C_sf"/>
</dbReference>
<dbReference type="InterPro" id="IPR013656">
    <property type="entry name" value="PAS_4"/>
</dbReference>
<dbReference type="CDD" id="cd00130">
    <property type="entry name" value="PAS"/>
    <property type="match status" value="2"/>
</dbReference>
<dbReference type="InterPro" id="IPR011006">
    <property type="entry name" value="CheY-like_superfamily"/>
</dbReference>
<dbReference type="AlphaFoldDB" id="A0A8J6TP12"/>
<evidence type="ECO:0000259" key="9">
    <source>
        <dbReference type="PROSITE" id="PS50110"/>
    </source>
</evidence>
<dbReference type="PROSITE" id="PS50112">
    <property type="entry name" value="PAS"/>
    <property type="match status" value="2"/>
</dbReference>
<dbReference type="GO" id="GO:0000155">
    <property type="term" value="F:phosphorelay sensor kinase activity"/>
    <property type="evidence" value="ECO:0007669"/>
    <property type="project" value="InterPro"/>
</dbReference>
<dbReference type="Pfam" id="PF00512">
    <property type="entry name" value="HisKA"/>
    <property type="match status" value="1"/>
</dbReference>
<evidence type="ECO:0000313" key="12">
    <source>
        <dbReference type="EMBL" id="MBC8430538.1"/>
    </source>
</evidence>
<dbReference type="Pfam" id="PF02518">
    <property type="entry name" value="HATPase_c"/>
    <property type="match status" value="1"/>
</dbReference>
<dbReference type="Pfam" id="PF13185">
    <property type="entry name" value="GAF_2"/>
    <property type="match status" value="1"/>
</dbReference>
<dbReference type="InterPro" id="IPR005467">
    <property type="entry name" value="His_kinase_dom"/>
</dbReference>
<dbReference type="InterPro" id="IPR004358">
    <property type="entry name" value="Sig_transdc_His_kin-like_C"/>
</dbReference>
<dbReference type="InterPro" id="IPR003594">
    <property type="entry name" value="HATPase_dom"/>
</dbReference>
<comment type="caution">
    <text evidence="12">The sequence shown here is derived from an EMBL/GenBank/DDBJ whole genome shotgun (WGS) entry which is preliminary data.</text>
</comment>
<evidence type="ECO:0000259" key="10">
    <source>
        <dbReference type="PROSITE" id="PS50112"/>
    </source>
</evidence>
<proteinExistence type="predicted"/>
<dbReference type="InterPro" id="IPR036097">
    <property type="entry name" value="HisK_dim/P_sf"/>
</dbReference>
<dbReference type="EC" id="2.7.13.3" evidence="2"/>
<feature type="domain" description="Histidine kinase" evidence="8">
    <location>
        <begin position="468"/>
        <end position="692"/>
    </location>
</feature>
<comment type="catalytic activity">
    <reaction evidence="1">
        <text>ATP + protein L-histidine = ADP + protein N-phospho-L-histidine.</text>
        <dbReference type="EC" id="2.7.13.3"/>
    </reaction>
</comment>
<dbReference type="InterPro" id="IPR000014">
    <property type="entry name" value="PAS"/>
</dbReference>
<dbReference type="PROSITE" id="PS50110">
    <property type="entry name" value="RESPONSE_REGULATORY"/>
    <property type="match status" value="1"/>
</dbReference>
<dbReference type="Proteomes" id="UP000605201">
    <property type="component" value="Unassembled WGS sequence"/>
</dbReference>
<keyword evidence="5" id="KW-0418">Kinase</keyword>
<dbReference type="SUPFAM" id="SSF55781">
    <property type="entry name" value="GAF domain-like"/>
    <property type="match status" value="1"/>
</dbReference>
<feature type="coiled-coil region" evidence="7">
    <location>
        <begin position="7"/>
        <end position="44"/>
    </location>
</feature>
<feature type="domain" description="PAC" evidence="11">
    <location>
        <begin position="103"/>
        <end position="154"/>
    </location>
</feature>
<keyword evidence="4" id="KW-0808">Transferase</keyword>
<protein>
    <recommendedName>
        <fullName evidence="2">histidine kinase</fullName>
        <ecNumber evidence="2">2.7.13.3</ecNumber>
    </recommendedName>
</protein>
<dbReference type="InterPro" id="IPR000700">
    <property type="entry name" value="PAS-assoc_C"/>
</dbReference>
<gene>
    <name evidence="12" type="ORF">H8D96_01335</name>
</gene>
<dbReference type="NCBIfam" id="TIGR00229">
    <property type="entry name" value="sensory_box"/>
    <property type="match status" value="2"/>
</dbReference>
<dbReference type="SMART" id="SM00388">
    <property type="entry name" value="HisKA"/>
    <property type="match status" value="1"/>
</dbReference>
<evidence type="ECO:0000256" key="1">
    <source>
        <dbReference type="ARBA" id="ARBA00000085"/>
    </source>
</evidence>
<dbReference type="PRINTS" id="PR00344">
    <property type="entry name" value="BCTRLSENSOR"/>
</dbReference>
<dbReference type="Gene3D" id="3.40.50.2300">
    <property type="match status" value="1"/>
</dbReference>
<keyword evidence="3 6" id="KW-0597">Phosphoprotein</keyword>
<evidence type="ECO:0000256" key="4">
    <source>
        <dbReference type="ARBA" id="ARBA00022679"/>
    </source>
</evidence>
<dbReference type="SUPFAM" id="SSF55785">
    <property type="entry name" value="PYP-like sensor domain (PAS domain)"/>
    <property type="match status" value="2"/>
</dbReference>
<dbReference type="SMART" id="SM00065">
    <property type="entry name" value="GAF"/>
    <property type="match status" value="1"/>
</dbReference>
<organism evidence="12 13">
    <name type="scientific">Candidatus Desulfatibia vada</name>
    <dbReference type="NCBI Taxonomy" id="2841696"/>
    <lineage>
        <taxon>Bacteria</taxon>
        <taxon>Pseudomonadati</taxon>
        <taxon>Thermodesulfobacteriota</taxon>
        <taxon>Desulfobacteria</taxon>
        <taxon>Desulfobacterales</taxon>
        <taxon>Desulfobacterales incertae sedis</taxon>
        <taxon>Candidatus Desulfatibia</taxon>
    </lineage>
</organism>
<dbReference type="SMART" id="SM00091">
    <property type="entry name" value="PAS"/>
    <property type="match status" value="2"/>
</dbReference>
<dbReference type="InterPro" id="IPR001789">
    <property type="entry name" value="Sig_transdc_resp-reg_receiver"/>
</dbReference>
<dbReference type="Gene3D" id="1.10.287.130">
    <property type="match status" value="1"/>
</dbReference>
<dbReference type="InterPro" id="IPR029016">
    <property type="entry name" value="GAF-like_dom_sf"/>
</dbReference>
<evidence type="ECO:0000313" key="13">
    <source>
        <dbReference type="Proteomes" id="UP000605201"/>
    </source>
</evidence>
<dbReference type="EMBL" id="JACNIG010000053">
    <property type="protein sequence ID" value="MBC8430538.1"/>
    <property type="molecule type" value="Genomic_DNA"/>
</dbReference>
<feature type="domain" description="PAS" evidence="10">
    <location>
        <begin position="34"/>
        <end position="104"/>
    </location>
</feature>
<dbReference type="Pfam" id="PF08448">
    <property type="entry name" value="PAS_4"/>
    <property type="match status" value="2"/>
</dbReference>
<evidence type="ECO:0000259" key="8">
    <source>
        <dbReference type="PROSITE" id="PS50109"/>
    </source>
</evidence>
<sequence>MAEKPTYEELEQRVKGLEKEVFRLKKSEEALQESESTIKMLLNTTTDSVLLTDIEYTVIAMNQGGLKRLGLNLDEIIGRCIFDFLPSDVAEIRKARLKEVFSSGKPVRFTDERDGMHLDHSVYPVINQQGETEKVAVFARDITEQRKSERDYRALFDKMLDGFALHEIIYDDKGKPVDHRFLAVNPGFERLTGFAASDIIGNTVLEIWPDTEPYWIDTYSKVALTGEPTHFENYARALNRHYEVTAYRPAKDQFACIFKDVTERRRTQEALQWELKVNAMLAELSTEIISCGDIEKIANLVLNCAKELTGSEHGYVTLIDLETRDNICLTLTEMLSHQCKIKNQRTAFPIGSDGKYCDLWGYALNTLTPFYTNSPQNHPASKGTPEGHIPVENFLSVPVMFESIQAGQIALANPAKAYTDKDLAAVDRLGELYAIAIYRYRSDEDKRKLKNQLQQAQKMEAVGTLAGGIAHDFNNILGVITGCTELSQHQISKENPAHNYLNEVLKAAYRAKDLVKQILTFSRRKDQELKPTVISPFVKEALKMLRSSLPATIDLHQSIQTDAGLVMADPIQIHQVIINLGANAAHAMGEKGGLLKVSLDDVDIDTQEAENDPDSDPGSFVKLTVSDTGCGMNREAIERIFDPYFTTKPVGEGTGLGLAVIHGIVKIHGGVLNVHSEPGQGTTFSILFPRIGQSKSRLELEETIALPTGSERILFIDDEEVLVIVGQDMLRYFGYKVVGKTSSLEALEVFRAHPDEFDLVITDQTMPGMTGTKLAEELIRIRQDIPIILCTGYSQFITPEKAKAKGIQEFLMKPLSSPDLALTVRKILDQQD</sequence>
<evidence type="ECO:0000256" key="2">
    <source>
        <dbReference type="ARBA" id="ARBA00012438"/>
    </source>
</evidence>
<dbReference type="SUPFAM" id="SSF52172">
    <property type="entry name" value="CheY-like"/>
    <property type="match status" value="1"/>
</dbReference>
<feature type="modified residue" description="4-aspartylphosphate" evidence="6">
    <location>
        <position position="763"/>
    </location>
</feature>
<evidence type="ECO:0000259" key="11">
    <source>
        <dbReference type="PROSITE" id="PS50113"/>
    </source>
</evidence>
<dbReference type="SMART" id="SM00387">
    <property type="entry name" value="HATPase_c"/>
    <property type="match status" value="1"/>
</dbReference>
<feature type="domain" description="Response regulatory" evidence="9">
    <location>
        <begin position="712"/>
        <end position="828"/>
    </location>
</feature>
<evidence type="ECO:0000256" key="3">
    <source>
        <dbReference type="ARBA" id="ARBA00022553"/>
    </source>
</evidence>
<dbReference type="Gene3D" id="3.30.450.40">
    <property type="match status" value="1"/>
</dbReference>
<accession>A0A8J6TP12</accession>
<dbReference type="InterPro" id="IPR003661">
    <property type="entry name" value="HisK_dim/P_dom"/>
</dbReference>
<dbReference type="PROSITE" id="PS50109">
    <property type="entry name" value="HIS_KIN"/>
    <property type="match status" value="1"/>
</dbReference>
<evidence type="ECO:0000256" key="5">
    <source>
        <dbReference type="ARBA" id="ARBA00022777"/>
    </source>
</evidence>
<keyword evidence="7" id="KW-0175">Coiled coil</keyword>
<reference evidence="12 13" key="1">
    <citation type="submission" date="2020-08" db="EMBL/GenBank/DDBJ databases">
        <title>Bridging the membrane lipid divide: bacteria of the FCB group superphylum have the potential to synthesize archaeal ether lipids.</title>
        <authorList>
            <person name="Villanueva L."/>
            <person name="Von Meijenfeldt F.A.B."/>
            <person name="Westbye A.B."/>
            <person name="Yadav S."/>
            <person name="Hopmans E.C."/>
            <person name="Dutilh B.E."/>
            <person name="Sinninghe Damste J.S."/>
        </authorList>
    </citation>
    <scope>NUCLEOTIDE SEQUENCE [LARGE SCALE GENOMIC DNA]</scope>
    <source>
        <strain evidence="12">NIOZ-UU17</strain>
    </source>
</reference>
<dbReference type="InterPro" id="IPR003018">
    <property type="entry name" value="GAF"/>
</dbReference>
<dbReference type="Pfam" id="PF00072">
    <property type="entry name" value="Response_reg"/>
    <property type="match status" value="1"/>
</dbReference>
<dbReference type="Gene3D" id="3.30.565.10">
    <property type="entry name" value="Histidine kinase-like ATPase, C-terminal domain"/>
    <property type="match status" value="1"/>
</dbReference>
<evidence type="ECO:0000256" key="7">
    <source>
        <dbReference type="SAM" id="Coils"/>
    </source>
</evidence>
<name>A0A8J6TP12_9BACT</name>
<dbReference type="SMART" id="SM00448">
    <property type="entry name" value="REC"/>
    <property type="match status" value="1"/>
</dbReference>
<dbReference type="PANTHER" id="PTHR43065">
    <property type="entry name" value="SENSOR HISTIDINE KINASE"/>
    <property type="match status" value="1"/>
</dbReference>
<dbReference type="PANTHER" id="PTHR43065:SF42">
    <property type="entry name" value="TWO-COMPONENT SENSOR PPRA"/>
    <property type="match status" value="1"/>
</dbReference>
<dbReference type="Gene3D" id="3.30.450.20">
    <property type="entry name" value="PAS domain"/>
    <property type="match status" value="2"/>
</dbReference>
<feature type="domain" description="PAS" evidence="10">
    <location>
        <begin position="152"/>
        <end position="205"/>
    </location>
</feature>
<evidence type="ECO:0000256" key="6">
    <source>
        <dbReference type="PROSITE-ProRule" id="PRU00169"/>
    </source>
</evidence>
<dbReference type="InterPro" id="IPR035965">
    <property type="entry name" value="PAS-like_dom_sf"/>
</dbReference>
<dbReference type="SUPFAM" id="SSF55874">
    <property type="entry name" value="ATPase domain of HSP90 chaperone/DNA topoisomerase II/histidine kinase"/>
    <property type="match status" value="1"/>
</dbReference>
<dbReference type="PROSITE" id="PS50113">
    <property type="entry name" value="PAC"/>
    <property type="match status" value="1"/>
</dbReference>